<feature type="transmembrane region" description="Helical" evidence="11">
    <location>
        <begin position="21"/>
        <end position="42"/>
    </location>
</feature>
<dbReference type="EMBL" id="FWFX01000017">
    <property type="protein sequence ID" value="SLN70948.1"/>
    <property type="molecule type" value="Genomic_DNA"/>
</dbReference>
<dbReference type="OrthoDB" id="9799090at2"/>
<name>A0A1X7A549_9RHOB</name>
<evidence type="ECO:0000313" key="13">
    <source>
        <dbReference type="EMBL" id="SLN70948.1"/>
    </source>
</evidence>
<feature type="transmembrane region" description="Helical" evidence="11">
    <location>
        <begin position="48"/>
        <end position="71"/>
    </location>
</feature>
<dbReference type="AlphaFoldDB" id="A0A1X7A549"/>
<evidence type="ECO:0000256" key="5">
    <source>
        <dbReference type="ARBA" id="ARBA00022826"/>
    </source>
</evidence>
<keyword evidence="5" id="KW-0631">Potassium channel</keyword>
<keyword evidence="2" id="KW-0813">Transport</keyword>
<evidence type="ECO:0000256" key="11">
    <source>
        <dbReference type="SAM" id="Phobius"/>
    </source>
</evidence>
<feature type="domain" description="Potassium channel" evidence="12">
    <location>
        <begin position="147"/>
        <end position="213"/>
    </location>
</feature>
<feature type="transmembrane region" description="Helical" evidence="11">
    <location>
        <begin position="198"/>
        <end position="219"/>
    </location>
</feature>
<gene>
    <name evidence="13" type="ORF">ROA7450_03885</name>
</gene>
<evidence type="ECO:0000256" key="7">
    <source>
        <dbReference type="ARBA" id="ARBA00022989"/>
    </source>
</evidence>
<keyword evidence="8" id="KW-0406">Ion transport</keyword>
<organism evidence="13 14">
    <name type="scientific">Roseovarius albus</name>
    <dbReference type="NCBI Taxonomy" id="1247867"/>
    <lineage>
        <taxon>Bacteria</taxon>
        <taxon>Pseudomonadati</taxon>
        <taxon>Pseudomonadota</taxon>
        <taxon>Alphaproteobacteria</taxon>
        <taxon>Rhodobacterales</taxon>
        <taxon>Roseobacteraceae</taxon>
        <taxon>Roseovarius</taxon>
    </lineage>
</organism>
<feature type="transmembrane region" description="Helical" evidence="11">
    <location>
        <begin position="83"/>
        <end position="102"/>
    </location>
</feature>
<comment type="subcellular location">
    <subcellularLocation>
        <location evidence="1">Membrane</location>
        <topology evidence="1">Multi-pass membrane protein</topology>
    </subcellularLocation>
</comment>
<evidence type="ECO:0000256" key="3">
    <source>
        <dbReference type="ARBA" id="ARBA00022538"/>
    </source>
</evidence>
<evidence type="ECO:0000259" key="12">
    <source>
        <dbReference type="Pfam" id="PF07885"/>
    </source>
</evidence>
<keyword evidence="3" id="KW-0633">Potassium transport</keyword>
<dbReference type="Gene3D" id="1.20.120.350">
    <property type="entry name" value="Voltage-gated potassium channels. Chain C"/>
    <property type="match status" value="1"/>
</dbReference>
<dbReference type="SUPFAM" id="SSF81324">
    <property type="entry name" value="Voltage-gated potassium channels"/>
    <property type="match status" value="1"/>
</dbReference>
<dbReference type="InterPro" id="IPR027359">
    <property type="entry name" value="Volt_channel_dom_sf"/>
</dbReference>
<keyword evidence="9 11" id="KW-0472">Membrane</keyword>
<dbReference type="RefSeq" id="WP_085807538.1">
    <property type="nucleotide sequence ID" value="NZ_FWFX01000017.1"/>
</dbReference>
<dbReference type="Proteomes" id="UP000193061">
    <property type="component" value="Unassembled WGS sequence"/>
</dbReference>
<protein>
    <submittedName>
        <fullName evidence="13">Ion channel</fullName>
    </submittedName>
</protein>
<dbReference type="Gene3D" id="1.10.287.70">
    <property type="match status" value="1"/>
</dbReference>
<dbReference type="GO" id="GO:0016020">
    <property type="term" value="C:membrane"/>
    <property type="evidence" value="ECO:0007669"/>
    <property type="project" value="UniProtKB-SubCell"/>
</dbReference>
<evidence type="ECO:0000256" key="1">
    <source>
        <dbReference type="ARBA" id="ARBA00004141"/>
    </source>
</evidence>
<dbReference type="InterPro" id="IPR047871">
    <property type="entry name" value="K_chnl_Slo-like"/>
</dbReference>
<evidence type="ECO:0000256" key="8">
    <source>
        <dbReference type="ARBA" id="ARBA00023065"/>
    </source>
</evidence>
<keyword evidence="14" id="KW-1185">Reference proteome</keyword>
<evidence type="ECO:0000256" key="9">
    <source>
        <dbReference type="ARBA" id="ARBA00023136"/>
    </source>
</evidence>
<keyword evidence="4 11" id="KW-0812">Transmembrane</keyword>
<feature type="transmembrane region" description="Helical" evidence="11">
    <location>
        <begin position="169"/>
        <end position="186"/>
    </location>
</feature>
<dbReference type="Pfam" id="PF07885">
    <property type="entry name" value="Ion_trans_2"/>
    <property type="match status" value="1"/>
</dbReference>
<dbReference type="InterPro" id="IPR013099">
    <property type="entry name" value="K_chnl_dom"/>
</dbReference>
<evidence type="ECO:0000256" key="4">
    <source>
        <dbReference type="ARBA" id="ARBA00022692"/>
    </source>
</evidence>
<dbReference type="PANTHER" id="PTHR10027:SF10">
    <property type="entry name" value="SLOWPOKE 2, ISOFORM D"/>
    <property type="match status" value="1"/>
</dbReference>
<sequence>MLTQLQSKIQTLYTGSERISVNFRYGLILFDFASIGFFLLTAPLPNSPVLITISLALGVIILLDTVCRLWIADDRLDLLKKPYMLADVLVIFSVFANPFVAIDLRFLRILRGLRLVHSYYLLGDLRRQSVFFRNNEDAIVAANNLFIFIFFCTSAVYELHFSAEDIPHTYLDALYFTVATLTTTGYGDVTLTTPSGKLLSILMMGVGVALFVQLGRALFRPTKVKYKCTSCGLLRHDADAIHCKHCGATVAIESSGKD</sequence>
<dbReference type="InterPro" id="IPR003938">
    <property type="entry name" value="K_chnl_volt-dep_EAG/ELK/ERG"/>
</dbReference>
<evidence type="ECO:0000256" key="2">
    <source>
        <dbReference type="ARBA" id="ARBA00022448"/>
    </source>
</evidence>
<dbReference type="GO" id="GO:0005249">
    <property type="term" value="F:voltage-gated potassium channel activity"/>
    <property type="evidence" value="ECO:0007669"/>
    <property type="project" value="InterPro"/>
</dbReference>
<dbReference type="PRINTS" id="PR01463">
    <property type="entry name" value="EAGCHANLFMLY"/>
</dbReference>
<feature type="transmembrane region" description="Helical" evidence="11">
    <location>
        <begin position="138"/>
        <end position="157"/>
    </location>
</feature>
<evidence type="ECO:0000256" key="10">
    <source>
        <dbReference type="ARBA" id="ARBA00023303"/>
    </source>
</evidence>
<evidence type="ECO:0000313" key="14">
    <source>
        <dbReference type="Proteomes" id="UP000193061"/>
    </source>
</evidence>
<dbReference type="PANTHER" id="PTHR10027">
    <property type="entry name" value="CALCIUM-ACTIVATED POTASSIUM CHANNEL ALPHA CHAIN"/>
    <property type="match status" value="1"/>
</dbReference>
<keyword evidence="10" id="KW-0407">Ion channel</keyword>
<evidence type="ECO:0000256" key="6">
    <source>
        <dbReference type="ARBA" id="ARBA00022958"/>
    </source>
</evidence>
<accession>A0A1X7A549</accession>
<reference evidence="13 14" key="1">
    <citation type="submission" date="2017-03" db="EMBL/GenBank/DDBJ databases">
        <authorList>
            <person name="Afonso C.L."/>
            <person name="Miller P.J."/>
            <person name="Scott M.A."/>
            <person name="Spackman E."/>
            <person name="Goraichik I."/>
            <person name="Dimitrov K.M."/>
            <person name="Suarez D.L."/>
            <person name="Swayne D.E."/>
        </authorList>
    </citation>
    <scope>NUCLEOTIDE SEQUENCE [LARGE SCALE GENOMIC DNA]</scope>
    <source>
        <strain evidence="13 14">CECT 7450</strain>
    </source>
</reference>
<keyword evidence="6" id="KW-0630">Potassium</keyword>
<keyword evidence="7 11" id="KW-1133">Transmembrane helix</keyword>
<proteinExistence type="predicted"/>